<sequence length="361" mass="38826">MQQVPVSVYTEKEPLNLGFPTCDMRDQEEECLLQITQAGVSNPPCPVTAGAGIQSVGTMDKRTSDPQTAQWTDPACGSLTPGRAQCSERGNFTTSTSSIFFMLFLQMAPSSFRFHLRRERPWLPSPQRGSTLACTHGCPDPGVASTLPCTHGCQTPVWLHPALHPRLPSPQRGSTLPCTHGCQTPVWLHPALHPRLPSPRCGSTLPCTHGCPVPGVAPPCPTPMAAQTPVWLHPGLHQRLPRPRCDSTLACTHGCTDPGVASTLPCTHGCPDPGVASTLACTHGCPDPGVASTLPCTLGAWPCLGWGVSGLLQAQAVFFFLFFNPRERTQRVTTRACPSPLPPTAGRTRKSPSFYREFFKD</sequence>
<protein>
    <submittedName>
        <fullName evidence="1">Uncharacterized protein</fullName>
    </submittedName>
</protein>
<reference evidence="1 2" key="1">
    <citation type="submission" date="2023-05" db="EMBL/GenBank/DDBJ databases">
        <title>B98-5 Cell Line De Novo Hybrid Assembly: An Optical Mapping Approach.</title>
        <authorList>
            <person name="Kananen K."/>
            <person name="Auerbach J.A."/>
            <person name="Kautto E."/>
            <person name="Blachly J.S."/>
        </authorList>
    </citation>
    <scope>NUCLEOTIDE SEQUENCE [LARGE SCALE GENOMIC DNA]</scope>
    <source>
        <strain evidence="1">B95-8</strain>
        <tissue evidence="1">Cell line</tissue>
    </source>
</reference>
<evidence type="ECO:0000313" key="1">
    <source>
        <dbReference type="EMBL" id="KAK2089770.1"/>
    </source>
</evidence>
<proteinExistence type="predicted"/>
<comment type="caution">
    <text evidence="1">The sequence shown here is derived from an EMBL/GenBank/DDBJ whole genome shotgun (WGS) entry which is preliminary data.</text>
</comment>
<gene>
    <name evidence="1" type="ORF">P7K49_032436</name>
</gene>
<evidence type="ECO:0000313" key="2">
    <source>
        <dbReference type="Proteomes" id="UP001266305"/>
    </source>
</evidence>
<organism evidence="1 2">
    <name type="scientific">Saguinus oedipus</name>
    <name type="common">Cotton-top tamarin</name>
    <name type="synonym">Oedipomidas oedipus</name>
    <dbReference type="NCBI Taxonomy" id="9490"/>
    <lineage>
        <taxon>Eukaryota</taxon>
        <taxon>Metazoa</taxon>
        <taxon>Chordata</taxon>
        <taxon>Craniata</taxon>
        <taxon>Vertebrata</taxon>
        <taxon>Euteleostomi</taxon>
        <taxon>Mammalia</taxon>
        <taxon>Eutheria</taxon>
        <taxon>Euarchontoglires</taxon>
        <taxon>Primates</taxon>
        <taxon>Haplorrhini</taxon>
        <taxon>Platyrrhini</taxon>
        <taxon>Cebidae</taxon>
        <taxon>Callitrichinae</taxon>
        <taxon>Saguinus</taxon>
    </lineage>
</organism>
<keyword evidence="2" id="KW-1185">Reference proteome</keyword>
<dbReference type="Proteomes" id="UP001266305">
    <property type="component" value="Unassembled WGS sequence"/>
</dbReference>
<accession>A0ABQ9TZ60</accession>
<dbReference type="EMBL" id="JASSZA010000018">
    <property type="protein sequence ID" value="KAK2089770.1"/>
    <property type="molecule type" value="Genomic_DNA"/>
</dbReference>
<name>A0ABQ9TZ60_SAGOE</name>